<dbReference type="Proteomes" id="UP001058271">
    <property type="component" value="Chromosome"/>
</dbReference>
<sequence>MAVEDEGISAGSVYVKVEPNSRGFWAKFVADNQAGAAKAGDDLGDRIGKAIAARIARGVRDGLGAGGTGLRAQGGRYGQEFGGTFADTARRRIEAALRSLPTPQIGVATTEAEQRLKDLRGKLASLASKRIGVDIGATEALEEVRRLKTELDRLAGSSPSAQVRVDTANAAIELAAVDREIARLDGRRANATVDVDTNAPTAMGHMQALVSAGLALGPAIVPAAAAAAAGVLALGSAALSAAPAVGVIALAFRGVGAAVKALSTAQQESAKTGGTLAQQQRSIASSADQVRSAEASLANTRANAADAQRRSLQQIADAERQVGQAQREVLRAQQSLNDAREEERRSQQDVAFRLRQNAIDQRRAAAEVEAATEAAAGGGGERTKDALDEALLRQEELRVAGERLAAEQHRNAQTGVDRSERVVAAQDAIVKAQERVAAAERGVTEARQQAAAQARQSAFAIAQAQQAVINAQRAAGAATVAAAATGGAAVDKLDESMRALPVSAQAFARVLFGLKPRLDELQETAADGILPGAQQSIETLLPYFGDLDAFVGDVAGTIGDLEVRAARTFTNPFWRQFFGYLAGEATPTLDKMYETSINVSEGFARVLLEFTPVERQVGGGLVDLSERFRDWSRSLETNQGFQNFVRYAETEGPRVLATIGELASAGLRIVQAYAPVGSVVVTELRILGQVINAIPVSVITSLVAALTAYKTVTLVTGGAQRLLNSDMLTGAAGMVRYKTVADEAGKATTGFQRGLSATSAFLGGPWGIAIGLGITAIGYLITSYEPDHVV</sequence>
<evidence type="ECO:0000313" key="2">
    <source>
        <dbReference type="EMBL" id="UWZ37851.1"/>
    </source>
</evidence>
<protein>
    <submittedName>
        <fullName evidence="2">Uncharacterized protein</fullName>
    </submittedName>
</protein>
<feature type="coiled-coil region" evidence="1">
    <location>
        <begin position="290"/>
        <end position="349"/>
    </location>
</feature>
<reference evidence="2" key="1">
    <citation type="submission" date="2021-04" db="EMBL/GenBank/DDBJ databases">
        <title>Biosynthetic gene clusters of Dactylosporangioum roseum.</title>
        <authorList>
            <person name="Hartkoorn R.C."/>
            <person name="Beaudoing E."/>
            <person name="Hot D."/>
            <person name="Moureu S."/>
        </authorList>
    </citation>
    <scope>NUCLEOTIDE SEQUENCE</scope>
    <source>
        <strain evidence="2">NRRL B-16295</strain>
    </source>
</reference>
<organism evidence="2 3">
    <name type="scientific">Dactylosporangium roseum</name>
    <dbReference type="NCBI Taxonomy" id="47989"/>
    <lineage>
        <taxon>Bacteria</taxon>
        <taxon>Bacillati</taxon>
        <taxon>Actinomycetota</taxon>
        <taxon>Actinomycetes</taxon>
        <taxon>Micromonosporales</taxon>
        <taxon>Micromonosporaceae</taxon>
        <taxon>Dactylosporangium</taxon>
    </lineage>
</organism>
<keyword evidence="3" id="KW-1185">Reference proteome</keyword>
<dbReference type="RefSeq" id="WP_260727215.1">
    <property type="nucleotide sequence ID" value="NZ_BAAABS010000033.1"/>
</dbReference>
<accession>A0ABY5Z719</accession>
<evidence type="ECO:0000313" key="3">
    <source>
        <dbReference type="Proteomes" id="UP001058271"/>
    </source>
</evidence>
<dbReference type="EMBL" id="CP073721">
    <property type="protein sequence ID" value="UWZ37851.1"/>
    <property type="molecule type" value="Genomic_DNA"/>
</dbReference>
<proteinExistence type="predicted"/>
<feature type="coiled-coil region" evidence="1">
    <location>
        <begin position="109"/>
        <end position="157"/>
    </location>
</feature>
<name>A0ABY5Z719_9ACTN</name>
<gene>
    <name evidence="2" type="ORF">Drose_06135</name>
</gene>
<evidence type="ECO:0000256" key="1">
    <source>
        <dbReference type="SAM" id="Coils"/>
    </source>
</evidence>
<keyword evidence="1" id="KW-0175">Coiled coil</keyword>